<evidence type="ECO:0000313" key="1">
    <source>
        <dbReference type="EMBL" id="CQR71165.1"/>
    </source>
</evidence>
<proteinExistence type="predicted"/>
<name>A0A0U1KV60_9FIRM</name>
<gene>
    <name evidence="1" type="ORF">SpAn4DRAFT_2143</name>
</gene>
<dbReference type="AlphaFoldDB" id="A0A0U1KV60"/>
<evidence type="ECO:0000313" key="2">
    <source>
        <dbReference type="Proteomes" id="UP000049855"/>
    </source>
</evidence>
<protein>
    <submittedName>
        <fullName evidence="1">GrdX protein</fullName>
    </submittedName>
</protein>
<dbReference type="EMBL" id="CTRP01000003">
    <property type="protein sequence ID" value="CQR71165.1"/>
    <property type="molecule type" value="Genomic_DNA"/>
</dbReference>
<dbReference type="Proteomes" id="UP000049855">
    <property type="component" value="Unassembled WGS sequence"/>
</dbReference>
<dbReference type="InterPro" id="IPR047735">
    <property type="entry name" value="GrdX-like"/>
</dbReference>
<dbReference type="RefSeq" id="WP_021169871.1">
    <property type="nucleotide sequence ID" value="NZ_CTRP01000003.1"/>
</dbReference>
<dbReference type="NCBIfam" id="NF038093">
    <property type="entry name" value="GrdX"/>
    <property type="match status" value="1"/>
</dbReference>
<accession>A0A0U1KV60</accession>
<reference evidence="2" key="1">
    <citation type="submission" date="2015-03" db="EMBL/GenBank/DDBJ databases">
        <authorList>
            <person name="Nijsse Bart"/>
        </authorList>
    </citation>
    <scope>NUCLEOTIDE SEQUENCE [LARGE SCALE GENOMIC DNA]</scope>
</reference>
<sequence>MKYLIVTNNPAVAARIDNLVFVEGSAAETLTKVRDLIHEGYELISHPLAASLRMLFSPFRSVILGKKLTKVDSFSLMIIEDSIIKYKQHMEFRKIDTAHDEDYKMMDLILLEAILDKPIIGMLEKQ</sequence>
<keyword evidence="2" id="KW-1185">Reference proteome</keyword>
<organism evidence="1 2">
    <name type="scientific">Sporomusa ovata</name>
    <dbReference type="NCBI Taxonomy" id="2378"/>
    <lineage>
        <taxon>Bacteria</taxon>
        <taxon>Bacillati</taxon>
        <taxon>Bacillota</taxon>
        <taxon>Negativicutes</taxon>
        <taxon>Selenomonadales</taxon>
        <taxon>Sporomusaceae</taxon>
        <taxon>Sporomusa</taxon>
    </lineage>
</organism>